<evidence type="ECO:0000313" key="1">
    <source>
        <dbReference type="EMBL" id="CAB5216927.1"/>
    </source>
</evidence>
<reference evidence="1" key="1">
    <citation type="submission" date="2020-05" db="EMBL/GenBank/DDBJ databases">
        <authorList>
            <person name="Chiriac C."/>
            <person name="Salcher M."/>
            <person name="Ghai R."/>
            <person name="Kavagutti S V."/>
        </authorList>
    </citation>
    <scope>NUCLEOTIDE SEQUENCE</scope>
</reference>
<organism evidence="1">
    <name type="scientific">uncultured Caudovirales phage</name>
    <dbReference type="NCBI Taxonomy" id="2100421"/>
    <lineage>
        <taxon>Viruses</taxon>
        <taxon>Duplodnaviria</taxon>
        <taxon>Heunggongvirae</taxon>
        <taxon>Uroviricota</taxon>
        <taxon>Caudoviricetes</taxon>
        <taxon>Peduoviridae</taxon>
        <taxon>Maltschvirus</taxon>
        <taxon>Maltschvirus maltsch</taxon>
    </lineage>
</organism>
<dbReference type="EMBL" id="LR798246">
    <property type="protein sequence ID" value="CAB5216927.1"/>
    <property type="molecule type" value="Genomic_DNA"/>
</dbReference>
<gene>
    <name evidence="1" type="ORF">UFOVP200_17</name>
</gene>
<sequence>MNELIINNRRVDFGENTNIGLTFCANNIGELQNRQGYFSNTFKLPVTKINKEIFEWSNLQNSSSTMPYKNLKATYKQNGIEIISEGIAEIMNTDNNYFYVNVYSGNVDLIDAIGDLTVGELYKDDTKYNWSYNEIYSSADITDNYFIYPLIDWRADIDTFFTTDTINVSEMIPCATMPQLFKRLSEYIGFNFSGNYLNSSSHKSMILTPDSFKIPKSDAIKTSNKLSVVGITGGTNISSGSSTSIVTYIPTFRNENNVNDFSLGVFQPTINKIGKLKFAGEYQIKWIATETKINENTKNCFLNVTIKDDLNNTIYGPIKFGAYTFEKNKNISDILTVDIETSELTFLSTRQYRVQIDCEIEQKNVNTLFYLYEYPIKNEFPIGFFSSGSTTTDVFSHYLQFTPSPKIAYGSILDFTKIFTMKVKDVLKDILNMEGIIIQTNNYTKNIQFNKFDDVILNKQISKDWSRKIQSSKSMSFKFGNYAKKNNIKFKTETENDSSFYLSQDNLEIEKDVVKFNHDATFQYNRYNGFIIPTIDGLKDNTNEWNNVTYRLLYTKIQPISFNINYTIDDFSYYKNNNIPFCYFKTANDLIDENYSSIVSILQSPKVLKIVANLDITDISDLDFSIPIQINRPDLNLSGYFYINKIENYKGNLTSCEIIEI</sequence>
<name>A0A6J7WLA5_9CAUD</name>
<protein>
    <submittedName>
        <fullName evidence="1">Uncharacterized protein</fullName>
    </submittedName>
</protein>
<proteinExistence type="predicted"/>
<accession>A0A6J7WLA5</accession>